<evidence type="ECO:0000259" key="2">
    <source>
        <dbReference type="Pfam" id="PF13590"/>
    </source>
</evidence>
<comment type="caution">
    <text evidence="3">The sequence shown here is derived from an EMBL/GenBank/DDBJ whole genome shotgun (WGS) entry which is preliminary data.</text>
</comment>
<feature type="chain" id="PRO_5018285125" evidence="1">
    <location>
        <begin position="22"/>
        <end position="178"/>
    </location>
</feature>
<feature type="domain" description="DUF4136" evidence="2">
    <location>
        <begin position="25"/>
        <end position="177"/>
    </location>
</feature>
<evidence type="ECO:0000313" key="3">
    <source>
        <dbReference type="EMBL" id="ROQ21367.1"/>
    </source>
</evidence>
<sequence>MNRLTRLSFVFILLAVITACAGPKVSQDYNEDTEFDPGWGRYEWRGGTSQIDGVSHSRLQRITEQAMVQRGYRLDPDNPQLYVSVSGTTRAAVGGGKSVGISIGLPVGNSGSIGLGGSKSLEDRKQEGVIIVDITDAESNELVWRGSAEGIALRDFELAREQQLRKVIGRLLAQFPPE</sequence>
<dbReference type="InterPro" id="IPR025411">
    <property type="entry name" value="DUF4136"/>
</dbReference>
<dbReference type="PROSITE" id="PS51257">
    <property type="entry name" value="PROKAR_LIPOPROTEIN"/>
    <property type="match status" value="1"/>
</dbReference>
<keyword evidence="4" id="KW-1185">Reference proteome</keyword>
<dbReference type="Pfam" id="PF13590">
    <property type="entry name" value="DUF4136"/>
    <property type="match status" value="1"/>
</dbReference>
<gene>
    <name evidence="3" type="ORF">EDC38_1991</name>
</gene>
<feature type="signal peptide" evidence="1">
    <location>
        <begin position="1"/>
        <end position="21"/>
    </location>
</feature>
<dbReference type="RefSeq" id="WP_123638377.1">
    <property type="nucleotide sequence ID" value="NZ_RJUK01000001.1"/>
</dbReference>
<accession>A0A3N1P2A6</accession>
<evidence type="ECO:0000313" key="4">
    <source>
        <dbReference type="Proteomes" id="UP000273643"/>
    </source>
</evidence>
<dbReference type="EMBL" id="RJUK01000001">
    <property type="protein sequence ID" value="ROQ21367.1"/>
    <property type="molecule type" value="Genomic_DNA"/>
</dbReference>
<name>A0A3N1P2A6_9GAMM</name>
<reference evidence="3 4" key="1">
    <citation type="submission" date="2018-11" db="EMBL/GenBank/DDBJ databases">
        <title>Genomic Encyclopedia of Type Strains, Phase IV (KMG-IV): sequencing the most valuable type-strain genomes for metagenomic binning, comparative biology and taxonomic classification.</title>
        <authorList>
            <person name="Goeker M."/>
        </authorList>
    </citation>
    <scope>NUCLEOTIDE SEQUENCE [LARGE SCALE GENOMIC DNA]</scope>
    <source>
        <strain evidence="3 4">DSM 16974</strain>
    </source>
</reference>
<dbReference type="OrthoDB" id="5705831at2"/>
<keyword evidence="1" id="KW-0732">Signal</keyword>
<organism evidence="3 4">
    <name type="scientific">Marinimicrobium koreense</name>
    <dbReference type="NCBI Taxonomy" id="306545"/>
    <lineage>
        <taxon>Bacteria</taxon>
        <taxon>Pseudomonadati</taxon>
        <taxon>Pseudomonadota</taxon>
        <taxon>Gammaproteobacteria</taxon>
        <taxon>Cellvibrionales</taxon>
        <taxon>Cellvibrionaceae</taxon>
        <taxon>Marinimicrobium</taxon>
    </lineage>
</organism>
<dbReference type="Proteomes" id="UP000273643">
    <property type="component" value="Unassembled WGS sequence"/>
</dbReference>
<protein>
    <submittedName>
        <fullName evidence="3">Uncharacterized protein DUF4136</fullName>
    </submittedName>
</protein>
<dbReference type="AlphaFoldDB" id="A0A3N1P2A6"/>
<dbReference type="Gene3D" id="3.30.160.670">
    <property type="match status" value="1"/>
</dbReference>
<proteinExistence type="predicted"/>
<evidence type="ECO:0000256" key="1">
    <source>
        <dbReference type="SAM" id="SignalP"/>
    </source>
</evidence>